<dbReference type="Proteomes" id="UP000006620">
    <property type="component" value="Chromosome"/>
</dbReference>
<proteinExistence type="predicted"/>
<reference evidence="1 2" key="2">
    <citation type="journal article" date="2013" name="Genome Announc.">
        <title>Genome Sequence of Growth-Improving Paenibacillus mucilaginosus Strain KNP414.</title>
        <authorList>
            <person name="Lu J.J."/>
            <person name="Wang J.F."/>
            <person name="Hu X.F."/>
        </authorList>
    </citation>
    <scope>NUCLEOTIDE SEQUENCE [LARGE SCALE GENOMIC DNA]</scope>
    <source>
        <strain evidence="1 2">KNP414</strain>
    </source>
</reference>
<evidence type="ECO:0000313" key="1">
    <source>
        <dbReference type="EMBL" id="AEI44399.1"/>
    </source>
</evidence>
<dbReference type="KEGG" id="pms:KNP414_05875"/>
<dbReference type="HOGENOM" id="CLU_3186679_0_0_9"/>
<dbReference type="AlphaFoldDB" id="F8F9S0"/>
<dbReference type="EMBL" id="CP002869">
    <property type="protein sequence ID" value="AEI44399.1"/>
    <property type="molecule type" value="Genomic_DNA"/>
</dbReference>
<name>F8F9S0_PAEMK</name>
<organism evidence="1 2">
    <name type="scientific">Paenibacillus mucilaginosus (strain KNP414)</name>
    <dbReference type="NCBI Taxonomy" id="1036673"/>
    <lineage>
        <taxon>Bacteria</taxon>
        <taxon>Bacillati</taxon>
        <taxon>Bacillota</taxon>
        <taxon>Bacilli</taxon>
        <taxon>Bacillales</taxon>
        <taxon>Paenibacillaceae</taxon>
        <taxon>Paenibacillus</taxon>
    </lineage>
</organism>
<sequence length="46" mass="5615">MYSLWDGQGTGNRKKMHFYRKGIYFRLLKALIQWKQLQERKVIRAG</sequence>
<accession>F8F9S0</accession>
<reference evidence="2" key="1">
    <citation type="submission" date="2011-06" db="EMBL/GenBank/DDBJ databases">
        <title>Complete genome sequence of Paenibacillus mucilaginosus KNP414.</title>
        <authorList>
            <person name="Wang J."/>
            <person name="Hu S."/>
            <person name="Hu X."/>
            <person name="Zhang B."/>
            <person name="Dong D."/>
            <person name="Zhang S."/>
            <person name="Zhao K."/>
            <person name="Wu D."/>
        </authorList>
    </citation>
    <scope>NUCLEOTIDE SEQUENCE [LARGE SCALE GENOMIC DNA]</scope>
    <source>
        <strain evidence="2">KNP414</strain>
    </source>
</reference>
<gene>
    <name evidence="1" type="ordered locus">KNP414_05875</name>
</gene>
<evidence type="ECO:0000313" key="2">
    <source>
        <dbReference type="Proteomes" id="UP000006620"/>
    </source>
</evidence>
<protein>
    <submittedName>
        <fullName evidence="1">Uncharacterized protein</fullName>
    </submittedName>
</protein>